<dbReference type="GO" id="GO:0008757">
    <property type="term" value="F:S-adenosylmethionine-dependent methyltransferase activity"/>
    <property type="evidence" value="ECO:0007669"/>
    <property type="project" value="InterPro"/>
</dbReference>
<evidence type="ECO:0000259" key="1">
    <source>
        <dbReference type="Pfam" id="PF08241"/>
    </source>
</evidence>
<dbReference type="PANTHER" id="PTHR43861">
    <property type="entry name" value="TRANS-ACONITATE 2-METHYLTRANSFERASE-RELATED"/>
    <property type="match status" value="1"/>
</dbReference>
<dbReference type="Pfam" id="PF08241">
    <property type="entry name" value="Methyltransf_11"/>
    <property type="match status" value="1"/>
</dbReference>
<evidence type="ECO:0000313" key="2">
    <source>
        <dbReference type="EMBL" id="MBA9086648.1"/>
    </source>
</evidence>
<feature type="domain" description="Methyltransferase type 11" evidence="1">
    <location>
        <begin position="38"/>
        <end position="129"/>
    </location>
</feature>
<dbReference type="AlphaFoldDB" id="A0A7W3SVC4"/>
<accession>A0A7W3SVC4</accession>
<comment type="caution">
    <text evidence="2">The sequence shown here is derived from an EMBL/GenBank/DDBJ whole genome shotgun (WGS) entry which is preliminary data.</text>
</comment>
<dbReference type="EMBL" id="JACJIP010000020">
    <property type="protein sequence ID" value="MBA9086648.1"/>
    <property type="molecule type" value="Genomic_DNA"/>
</dbReference>
<protein>
    <submittedName>
        <fullName evidence="2">SAM-dependent methyltransferase</fullName>
    </submittedName>
</protein>
<dbReference type="CDD" id="cd02440">
    <property type="entry name" value="AdoMet_MTases"/>
    <property type="match status" value="1"/>
</dbReference>
<dbReference type="Proteomes" id="UP000567067">
    <property type="component" value="Unassembled WGS sequence"/>
</dbReference>
<evidence type="ECO:0000313" key="3">
    <source>
        <dbReference type="Proteomes" id="UP000567067"/>
    </source>
</evidence>
<sequence length="197" mass="23901">MPLSPRLYHWFVRPQWVTRKYIHDHIKNRFRLENKFILDFGSGTGANCSICHSDQYFGIEPDMERVYLAKKLYPNYNFEIFDTHQIPIQNYSIDYIFVIAVLHHITDQQIKEYLLEFKRILKPGGKIIVMEPYLCEKRKFNNRFMNWYDDGRYIRSEKSYLDLFQAGQYECKVIKKFTKCLLYNEIFFSAVPITKQY</sequence>
<dbReference type="PANTHER" id="PTHR43861:SF1">
    <property type="entry name" value="TRANS-ACONITATE 2-METHYLTRANSFERASE"/>
    <property type="match status" value="1"/>
</dbReference>
<proteinExistence type="predicted"/>
<dbReference type="InterPro" id="IPR029063">
    <property type="entry name" value="SAM-dependent_MTases_sf"/>
</dbReference>
<organism evidence="2 3">
    <name type="scientific">Fontibacillus solani</name>
    <dbReference type="NCBI Taxonomy" id="1572857"/>
    <lineage>
        <taxon>Bacteria</taxon>
        <taxon>Bacillati</taxon>
        <taxon>Bacillota</taxon>
        <taxon>Bacilli</taxon>
        <taxon>Bacillales</taxon>
        <taxon>Paenibacillaceae</taxon>
        <taxon>Fontibacillus</taxon>
    </lineage>
</organism>
<keyword evidence="2" id="KW-0808">Transferase</keyword>
<dbReference type="RefSeq" id="WP_182536939.1">
    <property type="nucleotide sequence ID" value="NZ_JACJIP010000020.1"/>
</dbReference>
<keyword evidence="3" id="KW-1185">Reference proteome</keyword>
<dbReference type="InterPro" id="IPR013216">
    <property type="entry name" value="Methyltransf_11"/>
</dbReference>
<dbReference type="SUPFAM" id="SSF53335">
    <property type="entry name" value="S-adenosyl-L-methionine-dependent methyltransferases"/>
    <property type="match status" value="1"/>
</dbReference>
<keyword evidence="2" id="KW-0489">Methyltransferase</keyword>
<name>A0A7W3SVC4_9BACL</name>
<reference evidence="2 3" key="1">
    <citation type="submission" date="2020-08" db="EMBL/GenBank/DDBJ databases">
        <title>Genomic Encyclopedia of Type Strains, Phase III (KMG-III): the genomes of soil and plant-associated and newly described type strains.</title>
        <authorList>
            <person name="Whitman W."/>
        </authorList>
    </citation>
    <scope>NUCLEOTIDE SEQUENCE [LARGE SCALE GENOMIC DNA]</scope>
    <source>
        <strain evidence="2 3">CECT 8693</strain>
    </source>
</reference>
<dbReference type="GO" id="GO:0032259">
    <property type="term" value="P:methylation"/>
    <property type="evidence" value="ECO:0007669"/>
    <property type="project" value="UniProtKB-KW"/>
</dbReference>
<gene>
    <name evidence="2" type="ORF">FHR92_003128</name>
</gene>
<dbReference type="Gene3D" id="3.40.50.150">
    <property type="entry name" value="Vaccinia Virus protein VP39"/>
    <property type="match status" value="1"/>
</dbReference>